<dbReference type="PANTHER" id="PTHR14356">
    <property type="entry name" value="INTERLEUKIN-15-RELATED"/>
    <property type="match status" value="1"/>
</dbReference>
<proteinExistence type="inferred from homology"/>
<protein>
    <recommendedName>
        <fullName evidence="7">Interleukin</fullName>
    </recommendedName>
</protein>
<dbReference type="GO" id="GO:0005615">
    <property type="term" value="C:extracellular space"/>
    <property type="evidence" value="ECO:0007669"/>
    <property type="project" value="UniProtKB-KW"/>
</dbReference>
<evidence type="ECO:0000256" key="4">
    <source>
        <dbReference type="ARBA" id="ARBA00022525"/>
    </source>
</evidence>
<dbReference type="GeneID" id="108719613"/>
<evidence type="ECO:0000256" key="2">
    <source>
        <dbReference type="ARBA" id="ARBA00006050"/>
    </source>
</evidence>
<evidence type="ECO:0000313" key="8">
    <source>
        <dbReference type="Proteomes" id="UP000186698"/>
    </source>
</evidence>
<dbReference type="AlphaFoldDB" id="A0A8J1MW53"/>
<evidence type="ECO:0000313" key="9">
    <source>
        <dbReference type="RefSeq" id="XP_041445681.1"/>
    </source>
</evidence>
<comment type="subcellular location">
    <subcellularLocation>
        <location evidence="1">Secreted</location>
    </subcellularLocation>
</comment>
<evidence type="ECO:0000256" key="1">
    <source>
        <dbReference type="ARBA" id="ARBA00004613"/>
    </source>
</evidence>
<keyword evidence="4" id="KW-0964">Secreted</keyword>
<dbReference type="PRINTS" id="PR01930">
    <property type="entry name" value="INTRLEUKIN15"/>
</dbReference>
<reference evidence="9" key="1">
    <citation type="submission" date="2025-08" db="UniProtKB">
        <authorList>
            <consortium name="RefSeq"/>
        </authorList>
    </citation>
    <scope>IDENTIFICATION</scope>
    <source>
        <strain evidence="9">J_2021</strain>
        <tissue evidence="9">Erythrocytes</tissue>
    </source>
</reference>
<keyword evidence="8" id="KW-1185">Reference proteome</keyword>
<comment type="similarity">
    <text evidence="2 7">Belongs to the IL-15/IL-21 family.</text>
</comment>
<accession>A0A8J1MW53</accession>
<evidence type="ECO:0000256" key="7">
    <source>
        <dbReference type="RuleBase" id="RU003453"/>
    </source>
</evidence>
<organism evidence="8 9">
    <name type="scientific">Xenopus laevis</name>
    <name type="common">African clawed frog</name>
    <dbReference type="NCBI Taxonomy" id="8355"/>
    <lineage>
        <taxon>Eukaryota</taxon>
        <taxon>Metazoa</taxon>
        <taxon>Chordata</taxon>
        <taxon>Craniata</taxon>
        <taxon>Vertebrata</taxon>
        <taxon>Euteleostomi</taxon>
        <taxon>Amphibia</taxon>
        <taxon>Batrachia</taxon>
        <taxon>Anura</taxon>
        <taxon>Pipoidea</taxon>
        <taxon>Pipidae</taxon>
        <taxon>Xenopodinae</taxon>
        <taxon>Xenopus</taxon>
        <taxon>Xenopus</taxon>
    </lineage>
</organism>
<dbReference type="GO" id="GO:0006955">
    <property type="term" value="P:immune response"/>
    <property type="evidence" value="ECO:0007669"/>
    <property type="project" value="InterPro"/>
</dbReference>
<dbReference type="InterPro" id="IPR009079">
    <property type="entry name" value="4_helix_cytokine-like_core"/>
</dbReference>
<dbReference type="GO" id="GO:0005126">
    <property type="term" value="F:cytokine receptor binding"/>
    <property type="evidence" value="ECO:0007669"/>
    <property type="project" value="InterPro"/>
</dbReference>
<dbReference type="InterPro" id="IPR020439">
    <property type="entry name" value="IL-15"/>
</dbReference>
<evidence type="ECO:0000256" key="5">
    <source>
        <dbReference type="ARBA" id="ARBA00022729"/>
    </source>
</evidence>
<dbReference type="CTD" id="108719613"/>
<keyword evidence="5" id="KW-0732">Signal</keyword>
<dbReference type="GO" id="GO:0042102">
    <property type="term" value="P:positive regulation of T cell proliferation"/>
    <property type="evidence" value="ECO:0007669"/>
    <property type="project" value="TreeGrafter"/>
</dbReference>
<name>A0A8J1MW53_XENLA</name>
<sequence length="169" mass="20074">MCNLMGQLLKLPHFWIKRICLFLAYNYTVVQMVTTSEVHRLTAIKNNIDGIKEIYKQIKQVDYQTSPITLYTAEQDDIRDTCYKAILHCYYLEMKTVVEELLVLKAKDTGEQRLIHLEENLNISPTFTQWGNCKRCEQFELKRFPEFIAAFEEFIQRLNTDQYNYQDGP</sequence>
<keyword evidence="6" id="KW-1015">Disulfide bond</keyword>
<dbReference type="Gene3D" id="1.20.1250.70">
    <property type="entry name" value="Interleukin-15/Interleukin-21"/>
    <property type="match status" value="1"/>
</dbReference>
<evidence type="ECO:0000256" key="3">
    <source>
        <dbReference type="ARBA" id="ARBA00022514"/>
    </source>
</evidence>
<dbReference type="Proteomes" id="UP000186698">
    <property type="component" value="Chromosome 1L"/>
</dbReference>
<keyword evidence="3 7" id="KW-0202">Cytokine</keyword>
<evidence type="ECO:0000256" key="6">
    <source>
        <dbReference type="ARBA" id="ARBA00023157"/>
    </source>
</evidence>
<dbReference type="GO" id="GO:0005125">
    <property type="term" value="F:cytokine activity"/>
    <property type="evidence" value="ECO:0007669"/>
    <property type="project" value="UniProtKB-KW"/>
</dbReference>
<dbReference type="PANTHER" id="PTHR14356:SF3">
    <property type="entry name" value="INTERLEUKIN-15"/>
    <property type="match status" value="1"/>
</dbReference>
<dbReference type="SUPFAM" id="SSF47266">
    <property type="entry name" value="4-helical cytokines"/>
    <property type="match status" value="1"/>
</dbReference>
<dbReference type="GO" id="GO:0050778">
    <property type="term" value="P:positive regulation of immune response"/>
    <property type="evidence" value="ECO:0007669"/>
    <property type="project" value="TreeGrafter"/>
</dbReference>
<gene>
    <name evidence="9" type="primary">LOC108719613</name>
</gene>
<dbReference type="InterPro" id="IPR003443">
    <property type="entry name" value="IL-15/IL-21_fam"/>
</dbReference>
<dbReference type="GO" id="GO:0042119">
    <property type="term" value="P:neutrophil activation"/>
    <property type="evidence" value="ECO:0007669"/>
    <property type="project" value="TreeGrafter"/>
</dbReference>
<dbReference type="Pfam" id="PF02372">
    <property type="entry name" value="IL15"/>
    <property type="match status" value="1"/>
</dbReference>
<dbReference type="RefSeq" id="XP_041445681.1">
    <property type="nucleotide sequence ID" value="XM_041589747.1"/>
</dbReference>
<dbReference type="GO" id="GO:0001819">
    <property type="term" value="P:positive regulation of cytokine production"/>
    <property type="evidence" value="ECO:0007669"/>
    <property type="project" value="TreeGrafter"/>
</dbReference>